<dbReference type="Proteomes" id="UP000008237">
    <property type="component" value="Unassembled WGS sequence"/>
</dbReference>
<keyword evidence="2" id="KW-1185">Reference proteome</keyword>
<name>E2C7B4_HARSA</name>
<organism evidence="2">
    <name type="scientific">Harpegnathos saltator</name>
    <name type="common">Jerdon's jumping ant</name>
    <dbReference type="NCBI Taxonomy" id="610380"/>
    <lineage>
        <taxon>Eukaryota</taxon>
        <taxon>Metazoa</taxon>
        <taxon>Ecdysozoa</taxon>
        <taxon>Arthropoda</taxon>
        <taxon>Hexapoda</taxon>
        <taxon>Insecta</taxon>
        <taxon>Pterygota</taxon>
        <taxon>Neoptera</taxon>
        <taxon>Endopterygota</taxon>
        <taxon>Hymenoptera</taxon>
        <taxon>Apocrita</taxon>
        <taxon>Aculeata</taxon>
        <taxon>Formicoidea</taxon>
        <taxon>Formicidae</taxon>
        <taxon>Ponerinae</taxon>
        <taxon>Ponerini</taxon>
        <taxon>Harpegnathos</taxon>
    </lineage>
</organism>
<proteinExistence type="predicted"/>
<dbReference type="AlphaFoldDB" id="E2C7B4"/>
<dbReference type="InParanoid" id="E2C7B4"/>
<evidence type="ECO:0000313" key="1">
    <source>
        <dbReference type="EMBL" id="EFN76167.1"/>
    </source>
</evidence>
<sequence length="78" mass="8452">MLKGTNNSDLGLTLGHLLKTSLLESKLKTMLTEPTRSVLSGRIDLSSTKEAGKSRKEELMAELYEEAEGLLYGPGIAD</sequence>
<accession>E2C7B4</accession>
<protein>
    <submittedName>
        <fullName evidence="1">Uncharacterized protein</fullName>
    </submittedName>
</protein>
<reference evidence="1 2" key="1">
    <citation type="journal article" date="2010" name="Science">
        <title>Genomic comparison of the ants Camponotus floridanus and Harpegnathos saltator.</title>
        <authorList>
            <person name="Bonasio R."/>
            <person name="Zhang G."/>
            <person name="Ye C."/>
            <person name="Mutti N.S."/>
            <person name="Fang X."/>
            <person name="Qin N."/>
            <person name="Donahue G."/>
            <person name="Yang P."/>
            <person name="Li Q."/>
            <person name="Li C."/>
            <person name="Zhang P."/>
            <person name="Huang Z."/>
            <person name="Berger S.L."/>
            <person name="Reinberg D."/>
            <person name="Wang J."/>
            <person name="Liebig J."/>
        </authorList>
    </citation>
    <scope>NUCLEOTIDE SEQUENCE [LARGE SCALE GENOMIC DNA]</scope>
    <source>
        <strain evidence="1 2">R22 G/1</strain>
    </source>
</reference>
<evidence type="ECO:0000313" key="2">
    <source>
        <dbReference type="Proteomes" id="UP000008237"/>
    </source>
</evidence>
<dbReference type="EMBL" id="GL453347">
    <property type="protein sequence ID" value="EFN76167.1"/>
    <property type="molecule type" value="Genomic_DNA"/>
</dbReference>
<gene>
    <name evidence="1" type="ORF">EAI_13069</name>
</gene>